<keyword evidence="1" id="KW-0732">Signal</keyword>
<evidence type="ECO:0000313" key="3">
    <source>
        <dbReference type="EMBL" id="CAG5130883.1"/>
    </source>
</evidence>
<dbReference type="PANTHER" id="PTHR46825:SF15">
    <property type="entry name" value="BETA-LACTAMASE-RELATED DOMAIN-CONTAINING PROTEIN"/>
    <property type="match status" value="1"/>
</dbReference>
<feature type="signal peptide" evidence="1">
    <location>
        <begin position="1"/>
        <end position="20"/>
    </location>
</feature>
<dbReference type="PANTHER" id="PTHR46825">
    <property type="entry name" value="D-ALANYL-D-ALANINE-CARBOXYPEPTIDASE/ENDOPEPTIDASE AMPH"/>
    <property type="match status" value="1"/>
</dbReference>
<protein>
    <recommendedName>
        <fullName evidence="2">Beta-lactamase-related domain-containing protein</fullName>
    </recommendedName>
</protein>
<organism evidence="3 4">
    <name type="scientific">Candidula unifasciata</name>
    <dbReference type="NCBI Taxonomy" id="100452"/>
    <lineage>
        <taxon>Eukaryota</taxon>
        <taxon>Metazoa</taxon>
        <taxon>Spiralia</taxon>
        <taxon>Lophotrochozoa</taxon>
        <taxon>Mollusca</taxon>
        <taxon>Gastropoda</taxon>
        <taxon>Heterobranchia</taxon>
        <taxon>Euthyneura</taxon>
        <taxon>Panpulmonata</taxon>
        <taxon>Eupulmonata</taxon>
        <taxon>Stylommatophora</taxon>
        <taxon>Helicina</taxon>
        <taxon>Helicoidea</taxon>
        <taxon>Geomitridae</taxon>
        <taxon>Candidula</taxon>
    </lineage>
</organism>
<dbReference type="InterPro" id="IPR050491">
    <property type="entry name" value="AmpC-like"/>
</dbReference>
<dbReference type="InterPro" id="IPR001466">
    <property type="entry name" value="Beta-lactam-related"/>
</dbReference>
<sequence>MSLIWLGVFIFLLSAEKTICQSPNLELEVNELVYAGMAARGIPTVSLAVVHNGTVVLTKGYGVKDIITKSCVDADTVFGIASLTKAFTNAVLTKMLRNSSVYDLSSTIKTILGQNTTFNSTLLSNFATLKDLMVHAMGIPRNNFMRLDNELTRENLMARLQYLPSTKEFRGSFVYSDLMYGLLTHITEVLHFFKNLLRWHISISTLLWEDIVASEIFQPLDMANSTFMTRVNFSSPNVAAPYYVDKNKQATLIDADFLRVYSSNGGSGAIMSTANDMGKYLQFLVNGGKNQEGKQVVETSELQAAFAPLAALPLSSQQYPIAKPVTPVTMSTDNYGLGWRRGYYRGYKMIQHTGSTHGYNSMITILPHSGSAVYTALSGYDGGYSFRASLHCAILDLLLHETPWINSTTIASFPSPWVRAARRKRNTLNVVNNEEKDGYIAKKLAEEAEDGVWCDNILNMSLISFTGNYFHGAYGKANITLDLAANKLKMFYGIGKWNLSYTGSDLEFNADWLGQPPSYDIQLKFLAKENVYGFECLDCDPKYVPTFYRHQYVSSSSNNNNNNAYIFVVVIFFIGFINL</sequence>
<comment type="caution">
    <text evidence="3">The sequence shown here is derived from an EMBL/GenBank/DDBJ whole genome shotgun (WGS) entry which is preliminary data.</text>
</comment>
<proteinExistence type="predicted"/>
<dbReference type="OrthoDB" id="5946976at2759"/>
<dbReference type="Proteomes" id="UP000678393">
    <property type="component" value="Unassembled WGS sequence"/>
</dbReference>
<feature type="domain" description="Beta-lactamase-related" evidence="2">
    <location>
        <begin position="30"/>
        <end position="374"/>
    </location>
</feature>
<evidence type="ECO:0000256" key="1">
    <source>
        <dbReference type="SAM" id="SignalP"/>
    </source>
</evidence>
<name>A0A8S3ZMY1_9EUPU</name>
<dbReference type="AlphaFoldDB" id="A0A8S3ZMY1"/>
<dbReference type="InterPro" id="IPR012338">
    <property type="entry name" value="Beta-lactam/transpept-like"/>
</dbReference>
<dbReference type="Gene3D" id="3.40.710.10">
    <property type="entry name" value="DD-peptidase/beta-lactamase superfamily"/>
    <property type="match status" value="1"/>
</dbReference>
<evidence type="ECO:0000259" key="2">
    <source>
        <dbReference type="Pfam" id="PF00144"/>
    </source>
</evidence>
<dbReference type="SUPFAM" id="SSF56601">
    <property type="entry name" value="beta-lactamase/transpeptidase-like"/>
    <property type="match status" value="1"/>
</dbReference>
<evidence type="ECO:0000313" key="4">
    <source>
        <dbReference type="Proteomes" id="UP000678393"/>
    </source>
</evidence>
<dbReference type="EMBL" id="CAJHNH020004331">
    <property type="protein sequence ID" value="CAG5130883.1"/>
    <property type="molecule type" value="Genomic_DNA"/>
</dbReference>
<feature type="chain" id="PRO_5035917070" description="Beta-lactamase-related domain-containing protein" evidence="1">
    <location>
        <begin position="21"/>
        <end position="579"/>
    </location>
</feature>
<keyword evidence="4" id="KW-1185">Reference proteome</keyword>
<dbReference type="Pfam" id="PF00144">
    <property type="entry name" value="Beta-lactamase"/>
    <property type="match status" value="1"/>
</dbReference>
<gene>
    <name evidence="3" type="ORF">CUNI_LOCUS16441</name>
</gene>
<accession>A0A8S3ZMY1</accession>
<reference evidence="3" key="1">
    <citation type="submission" date="2021-04" db="EMBL/GenBank/DDBJ databases">
        <authorList>
            <consortium name="Molecular Ecology Group"/>
        </authorList>
    </citation>
    <scope>NUCLEOTIDE SEQUENCE</scope>
</reference>